<dbReference type="InterPro" id="IPR021163">
    <property type="entry name" value="Ferredox_Rdtase_adrenod"/>
</dbReference>
<feature type="binding site" evidence="9">
    <location>
        <position position="358"/>
    </location>
    <ligand>
        <name>FAD</name>
        <dbReference type="ChEBI" id="CHEBI:57692"/>
    </ligand>
</feature>
<dbReference type="EMBL" id="JXSQ01000003">
    <property type="protein sequence ID" value="KIP53271.1"/>
    <property type="molecule type" value="Genomic_DNA"/>
</dbReference>
<keyword evidence="4" id="KW-0285">Flavoprotein</keyword>
<comment type="similarity">
    <text evidence="2">Belongs to the ferredoxin--NADP reductase type 1 family.</text>
</comment>
<dbReference type="InterPro" id="IPR023753">
    <property type="entry name" value="FAD/NAD-binding_dom"/>
</dbReference>
<evidence type="ECO:0000313" key="12">
    <source>
        <dbReference type="EMBL" id="KIP53271.1"/>
    </source>
</evidence>
<dbReference type="RefSeq" id="WP_042542993.1">
    <property type="nucleotide sequence ID" value="NZ_JXSQ01000003.1"/>
</dbReference>
<gene>
    <name evidence="12" type="ORF">SD72_03135</name>
</gene>
<dbReference type="Gene3D" id="3.40.50.720">
    <property type="entry name" value="NAD(P)-binding Rossmann-like Domain"/>
    <property type="match status" value="1"/>
</dbReference>
<proteinExistence type="inferred from homology"/>
<dbReference type="PANTHER" id="PTHR48467:SF1">
    <property type="entry name" value="GLUTAMATE SYNTHASE 1 [NADH], CHLOROPLASTIC-LIKE"/>
    <property type="match status" value="1"/>
</dbReference>
<comment type="caution">
    <text evidence="12">The sequence shown here is derived from an EMBL/GenBank/DDBJ whole genome shotgun (WGS) entry which is preliminary data.</text>
</comment>
<reference evidence="12 13" key="1">
    <citation type="submission" date="2015-01" db="EMBL/GenBank/DDBJ databases">
        <title>Draft genome sequence of Leucobacter komagatae strain VKM ST2845.</title>
        <authorList>
            <person name="Karlyshev A.V."/>
            <person name="Kudryashova E.B."/>
        </authorList>
    </citation>
    <scope>NUCLEOTIDE SEQUENCE [LARGE SCALE GENOMIC DNA]</scope>
    <source>
        <strain evidence="12 13">VKM ST2845</strain>
    </source>
</reference>
<keyword evidence="5 9" id="KW-0274">FAD</keyword>
<protein>
    <recommendedName>
        <fullName evidence="3">ferredoxin--NADP(+) reductase</fullName>
        <ecNumber evidence="3">1.18.1.2</ecNumber>
    </recommendedName>
</protein>
<evidence type="ECO:0000256" key="4">
    <source>
        <dbReference type="ARBA" id="ARBA00022630"/>
    </source>
</evidence>
<feature type="domain" description="FAD/NAD(P)-binding" evidence="11">
    <location>
        <begin position="6"/>
        <end position="164"/>
    </location>
</feature>
<dbReference type="PANTHER" id="PTHR48467">
    <property type="entry name" value="GLUTAMATE SYNTHASE 1 [NADH], CHLOROPLASTIC-LIKE"/>
    <property type="match status" value="1"/>
</dbReference>
<keyword evidence="7" id="KW-0560">Oxidoreductase</keyword>
<comment type="cofactor">
    <cofactor evidence="1 9">
        <name>FAD</name>
        <dbReference type="ChEBI" id="CHEBI:57692"/>
    </cofactor>
</comment>
<evidence type="ECO:0000256" key="9">
    <source>
        <dbReference type="PIRSR" id="PIRSR000362-1"/>
    </source>
</evidence>
<dbReference type="Gene3D" id="3.50.50.60">
    <property type="entry name" value="FAD/NAD(P)-binding domain"/>
    <property type="match status" value="1"/>
</dbReference>
<dbReference type="Pfam" id="PF07992">
    <property type="entry name" value="Pyr_redox_2"/>
    <property type="match status" value="1"/>
</dbReference>
<evidence type="ECO:0000313" key="13">
    <source>
        <dbReference type="Proteomes" id="UP000032120"/>
    </source>
</evidence>
<feature type="binding site" evidence="10">
    <location>
        <begin position="194"/>
        <end position="195"/>
    </location>
    <ligand>
        <name>NADP(+)</name>
        <dbReference type="ChEBI" id="CHEBI:58349"/>
    </ligand>
</feature>
<feature type="binding site" evidence="10">
    <location>
        <position position="206"/>
    </location>
    <ligand>
        <name>NADP(+)</name>
        <dbReference type="ChEBI" id="CHEBI:58349"/>
    </ligand>
</feature>
<dbReference type="GO" id="GO:0004324">
    <property type="term" value="F:ferredoxin-NADP+ reductase activity"/>
    <property type="evidence" value="ECO:0007669"/>
    <property type="project" value="UniProtKB-EC"/>
</dbReference>
<sequence>MTHTRTVAIIGAGPAGVYAADILLSRDEEVRIDLFEKLPAPYGLVRYGVSPDHPRIKKIQDALHVVLENPRIRLVCNVEIGVDVTIDELREAYDGVVIATGADRDVDLRVPGAELPGSFGGADFVAWYDGHPDAPTEWPLDAEAVAVIGAGNVALDVARMIITHPEQLTQTDIPDHVEAAFRQNPVRDLHLLIRRGPADVRFSPMELRELGARDDVDVIVDPADMLLDDHAKRMIAQFNQRKIIMRTLEEWANIDPATRTASRRVHLHFYQQPARILGEDRVTAIEMERTQPDELGRITGTGETVQHNVGAVYRTIGYRSTPVPGVPFDDASGTIPDSAGRVLDDAGEPIPGLYATGWIRRGPVGLIGSTKSDASEAIASMLVDFAEREEHGGGSATSSAADALCERLSHSVCWDGWLRIDAAERALGAERGRERTKIVNREELLEHAREMERAK</sequence>
<feature type="binding site" evidence="10">
    <location>
        <position position="365"/>
    </location>
    <ligand>
        <name>NADP(+)</name>
        <dbReference type="ChEBI" id="CHEBI:58349"/>
    </ligand>
</feature>
<dbReference type="AlphaFoldDB" id="A0A0D0I0E4"/>
<dbReference type="InterPro" id="IPR036188">
    <property type="entry name" value="FAD/NAD-bd_sf"/>
</dbReference>
<feature type="binding site" evidence="9">
    <location>
        <position position="44"/>
    </location>
    <ligand>
        <name>FAD</name>
        <dbReference type="ChEBI" id="CHEBI:57692"/>
    </ligand>
</feature>
<keyword evidence="6 10" id="KW-0521">NADP</keyword>
<evidence type="ECO:0000256" key="3">
    <source>
        <dbReference type="ARBA" id="ARBA00013223"/>
    </source>
</evidence>
<evidence type="ECO:0000256" key="2">
    <source>
        <dbReference type="ARBA" id="ARBA00008312"/>
    </source>
</evidence>
<comment type="catalytic activity">
    <reaction evidence="8">
        <text>2 reduced [2Fe-2S]-[ferredoxin] + NADP(+) + H(+) = 2 oxidized [2Fe-2S]-[ferredoxin] + NADPH</text>
        <dbReference type="Rhea" id="RHEA:20125"/>
        <dbReference type="Rhea" id="RHEA-COMP:10000"/>
        <dbReference type="Rhea" id="RHEA-COMP:10001"/>
        <dbReference type="ChEBI" id="CHEBI:15378"/>
        <dbReference type="ChEBI" id="CHEBI:33737"/>
        <dbReference type="ChEBI" id="CHEBI:33738"/>
        <dbReference type="ChEBI" id="CHEBI:57783"/>
        <dbReference type="ChEBI" id="CHEBI:58349"/>
        <dbReference type="EC" id="1.18.1.2"/>
    </reaction>
</comment>
<evidence type="ECO:0000256" key="6">
    <source>
        <dbReference type="ARBA" id="ARBA00022857"/>
    </source>
</evidence>
<feature type="binding site" evidence="9">
    <location>
        <begin position="365"/>
        <end position="367"/>
    </location>
    <ligand>
        <name>FAD</name>
        <dbReference type="ChEBI" id="CHEBI:57692"/>
    </ligand>
</feature>
<feature type="binding site" evidence="9">
    <location>
        <position position="15"/>
    </location>
    <ligand>
        <name>FAD</name>
        <dbReference type="ChEBI" id="CHEBI:57692"/>
    </ligand>
</feature>
<evidence type="ECO:0000256" key="8">
    <source>
        <dbReference type="ARBA" id="ARBA00047776"/>
    </source>
</evidence>
<accession>A0A0D0I0E4</accession>
<dbReference type="OrthoDB" id="289202at2"/>
<dbReference type="PIRSF" id="PIRSF000362">
    <property type="entry name" value="FNR"/>
    <property type="match status" value="1"/>
</dbReference>
<evidence type="ECO:0000256" key="7">
    <source>
        <dbReference type="ARBA" id="ARBA00023002"/>
    </source>
</evidence>
<evidence type="ECO:0000256" key="10">
    <source>
        <dbReference type="PIRSR" id="PIRSR000362-2"/>
    </source>
</evidence>
<dbReference type="Proteomes" id="UP000032120">
    <property type="component" value="Unassembled WGS sequence"/>
</dbReference>
<dbReference type="InterPro" id="IPR055275">
    <property type="entry name" value="Ferredox_Rdtase"/>
</dbReference>
<feature type="binding site" evidence="9">
    <location>
        <position position="80"/>
    </location>
    <ligand>
        <name>FAD</name>
        <dbReference type="ChEBI" id="CHEBI:57692"/>
    </ligand>
</feature>
<feature type="binding site" evidence="9">
    <location>
        <position position="36"/>
    </location>
    <ligand>
        <name>FAD</name>
        <dbReference type="ChEBI" id="CHEBI:57692"/>
    </ligand>
</feature>
<dbReference type="EC" id="1.18.1.2" evidence="3"/>
<evidence type="ECO:0000256" key="1">
    <source>
        <dbReference type="ARBA" id="ARBA00001974"/>
    </source>
</evidence>
<dbReference type="SUPFAM" id="SSF51971">
    <property type="entry name" value="Nucleotide-binding domain"/>
    <property type="match status" value="1"/>
</dbReference>
<keyword evidence="13" id="KW-1185">Reference proteome</keyword>
<organism evidence="12 13">
    <name type="scientific">Leucobacter komagatae</name>
    <dbReference type="NCBI Taxonomy" id="55969"/>
    <lineage>
        <taxon>Bacteria</taxon>
        <taxon>Bacillati</taxon>
        <taxon>Actinomycetota</taxon>
        <taxon>Actinomycetes</taxon>
        <taxon>Micrococcales</taxon>
        <taxon>Microbacteriaceae</taxon>
        <taxon>Leucobacter</taxon>
    </lineage>
</organism>
<evidence type="ECO:0000256" key="5">
    <source>
        <dbReference type="ARBA" id="ARBA00022827"/>
    </source>
</evidence>
<dbReference type="PRINTS" id="PR00419">
    <property type="entry name" value="ADXRDTASE"/>
</dbReference>
<name>A0A0D0I0E4_9MICO</name>
<evidence type="ECO:0000259" key="11">
    <source>
        <dbReference type="Pfam" id="PF07992"/>
    </source>
</evidence>